<evidence type="ECO:0000313" key="2">
    <source>
        <dbReference type="Proteomes" id="UP000537204"/>
    </source>
</evidence>
<dbReference type="Proteomes" id="UP000537204">
    <property type="component" value="Unassembled WGS sequence"/>
</dbReference>
<accession>A0A7W9DZU5</accession>
<name>A0A7W9DZU5_9SPHI</name>
<dbReference type="InterPro" id="IPR025396">
    <property type="entry name" value="DUF4302"/>
</dbReference>
<dbReference type="EMBL" id="JACHCE010000003">
    <property type="protein sequence ID" value="MBB5636609.1"/>
    <property type="molecule type" value="Genomic_DNA"/>
</dbReference>
<evidence type="ECO:0000313" key="1">
    <source>
        <dbReference type="EMBL" id="MBB5636609.1"/>
    </source>
</evidence>
<sequence>MKRILIYALLSLAVFSGCKKNNEILIDGERPEERVAEALTKYSDQLTGSPYGWKAYLYPAGGGGFSFYLNFTKKNRVTMYSDLDVVPATTSKESSYRLKASMNPSLVFDTYNYMHILADPDPKVFGGASGWGMYSDFEFNFGVQTGDTLKLTGKLLGSKLVMVRASKEEQDSYNNKGLINLLNDATGYIDNNSTLYTNLDGAVNVQTIFDYFQKKMTLVWSDKGVISAATSPFVFTLNGILLQDPVSYKGKLLREFIWDVATQSFYTTVDGKRFDIKSSPSPLLPLNSLIGINYSVITVPNATSYPGWSADFVTRRAKAAAGTLSSGYNLRLDKMAFLFNVNQNSLVLTADVYQTSNKFLAVYPYTYTKTPAGVYKFTLGAMNGNASVIATAMAPLVSERLSADQFTLDYFTNPTTKQVLGQFKSVEHPDFTFSGSLQ</sequence>
<protein>
    <recommendedName>
        <fullName evidence="3">DUF4302 domain-containing protein</fullName>
    </recommendedName>
</protein>
<gene>
    <name evidence="1" type="ORF">HDE68_002510</name>
</gene>
<evidence type="ECO:0008006" key="3">
    <source>
        <dbReference type="Google" id="ProtNLM"/>
    </source>
</evidence>
<dbReference type="AlphaFoldDB" id="A0A7W9DZU5"/>
<reference evidence="1 2" key="1">
    <citation type="submission" date="2020-08" db="EMBL/GenBank/DDBJ databases">
        <title>Genomic Encyclopedia of Type Strains, Phase IV (KMG-V): Genome sequencing to study the core and pangenomes of soil and plant-associated prokaryotes.</title>
        <authorList>
            <person name="Whitman W."/>
        </authorList>
    </citation>
    <scope>NUCLEOTIDE SEQUENCE [LARGE SCALE GENOMIC DNA]</scope>
    <source>
        <strain evidence="1 2">S3M1</strain>
    </source>
</reference>
<dbReference type="RefSeq" id="WP_183882315.1">
    <property type="nucleotide sequence ID" value="NZ_JACHCE010000003.1"/>
</dbReference>
<dbReference type="Pfam" id="PF14135">
    <property type="entry name" value="DUF4302"/>
    <property type="match status" value="1"/>
</dbReference>
<proteinExistence type="predicted"/>
<organism evidence="1 2">
    <name type="scientific">Pedobacter cryoconitis</name>
    <dbReference type="NCBI Taxonomy" id="188932"/>
    <lineage>
        <taxon>Bacteria</taxon>
        <taxon>Pseudomonadati</taxon>
        <taxon>Bacteroidota</taxon>
        <taxon>Sphingobacteriia</taxon>
        <taxon>Sphingobacteriales</taxon>
        <taxon>Sphingobacteriaceae</taxon>
        <taxon>Pedobacter</taxon>
    </lineage>
</organism>
<comment type="caution">
    <text evidence="1">The sequence shown here is derived from an EMBL/GenBank/DDBJ whole genome shotgun (WGS) entry which is preliminary data.</text>
</comment>
<dbReference type="PROSITE" id="PS51257">
    <property type="entry name" value="PROKAR_LIPOPROTEIN"/>
    <property type="match status" value="1"/>
</dbReference>